<comment type="similarity">
    <text evidence="1 7">Belongs to the cytochrome P450 family.</text>
</comment>
<keyword evidence="6 7" id="KW-0503">Monooxygenase</keyword>
<dbReference type="Proteomes" id="UP000676325">
    <property type="component" value="Unassembled WGS sequence"/>
</dbReference>
<reference evidence="8" key="1">
    <citation type="submission" date="2021-04" db="EMBL/GenBank/DDBJ databases">
        <title>Genome based classification of Actinospica acidithermotolerans sp. nov., an actinobacterium isolated from an Indonesian hot spring.</title>
        <authorList>
            <person name="Kusuma A.B."/>
            <person name="Putra K.E."/>
            <person name="Nafisah S."/>
            <person name="Loh J."/>
            <person name="Nouioui I."/>
            <person name="Goodfellow M."/>
        </authorList>
    </citation>
    <scope>NUCLEOTIDE SEQUENCE</scope>
    <source>
        <strain evidence="8">MGRD01-02</strain>
    </source>
</reference>
<dbReference type="GO" id="GO:0004497">
    <property type="term" value="F:monooxygenase activity"/>
    <property type="evidence" value="ECO:0007669"/>
    <property type="project" value="UniProtKB-KW"/>
</dbReference>
<evidence type="ECO:0000256" key="6">
    <source>
        <dbReference type="ARBA" id="ARBA00023033"/>
    </source>
</evidence>
<dbReference type="PRINTS" id="PR00385">
    <property type="entry name" value="P450"/>
</dbReference>
<dbReference type="AlphaFoldDB" id="A0A941EAX5"/>
<dbReference type="SUPFAM" id="SSF48264">
    <property type="entry name" value="Cytochrome P450"/>
    <property type="match status" value="1"/>
</dbReference>
<dbReference type="InterPro" id="IPR036396">
    <property type="entry name" value="Cyt_P450_sf"/>
</dbReference>
<gene>
    <name evidence="8" type="ORF">KDK95_05220</name>
</gene>
<keyword evidence="5 7" id="KW-0408">Iron</keyword>
<dbReference type="PANTHER" id="PTHR46696:SF1">
    <property type="entry name" value="CYTOCHROME P450 YJIB-RELATED"/>
    <property type="match status" value="1"/>
</dbReference>
<dbReference type="EMBL" id="JAGSOH010000008">
    <property type="protein sequence ID" value="MBR7825699.1"/>
    <property type="molecule type" value="Genomic_DNA"/>
</dbReference>
<comment type="caution">
    <text evidence="8">The sequence shown here is derived from an EMBL/GenBank/DDBJ whole genome shotgun (WGS) entry which is preliminary data.</text>
</comment>
<evidence type="ECO:0000256" key="7">
    <source>
        <dbReference type="RuleBase" id="RU000461"/>
    </source>
</evidence>
<dbReference type="PANTHER" id="PTHR46696">
    <property type="entry name" value="P450, PUTATIVE (EUROFUNG)-RELATED"/>
    <property type="match status" value="1"/>
</dbReference>
<proteinExistence type="inferred from homology"/>
<name>A0A941EAX5_9ACTN</name>
<dbReference type="PROSITE" id="PS00086">
    <property type="entry name" value="CYTOCHROME_P450"/>
    <property type="match status" value="1"/>
</dbReference>
<evidence type="ECO:0000313" key="9">
    <source>
        <dbReference type="Proteomes" id="UP000676325"/>
    </source>
</evidence>
<accession>A0A941EAX5</accession>
<dbReference type="RefSeq" id="WP_212516853.1">
    <property type="nucleotide sequence ID" value="NZ_JAGSOH010000008.1"/>
</dbReference>
<dbReference type="CDD" id="cd11030">
    <property type="entry name" value="CYP105-like"/>
    <property type="match status" value="1"/>
</dbReference>
<keyword evidence="3 7" id="KW-0479">Metal-binding</keyword>
<evidence type="ECO:0000256" key="4">
    <source>
        <dbReference type="ARBA" id="ARBA00023002"/>
    </source>
</evidence>
<organism evidence="8 9">
    <name type="scientific">Actinospica acidithermotolerans</name>
    <dbReference type="NCBI Taxonomy" id="2828514"/>
    <lineage>
        <taxon>Bacteria</taxon>
        <taxon>Bacillati</taxon>
        <taxon>Actinomycetota</taxon>
        <taxon>Actinomycetes</taxon>
        <taxon>Catenulisporales</taxon>
        <taxon>Actinospicaceae</taxon>
        <taxon>Actinospica</taxon>
    </lineage>
</organism>
<evidence type="ECO:0000256" key="1">
    <source>
        <dbReference type="ARBA" id="ARBA00010617"/>
    </source>
</evidence>
<dbReference type="InterPro" id="IPR017972">
    <property type="entry name" value="Cyt_P450_CS"/>
</dbReference>
<dbReference type="Gene3D" id="1.10.630.10">
    <property type="entry name" value="Cytochrome P450"/>
    <property type="match status" value="1"/>
</dbReference>
<dbReference type="FunFam" id="1.10.630.10:FF:000018">
    <property type="entry name" value="Cytochrome P450 monooxygenase"/>
    <property type="match status" value="1"/>
</dbReference>
<evidence type="ECO:0000256" key="5">
    <source>
        <dbReference type="ARBA" id="ARBA00023004"/>
    </source>
</evidence>
<keyword evidence="9" id="KW-1185">Reference proteome</keyword>
<evidence type="ECO:0000256" key="3">
    <source>
        <dbReference type="ARBA" id="ARBA00022723"/>
    </source>
</evidence>
<evidence type="ECO:0000256" key="2">
    <source>
        <dbReference type="ARBA" id="ARBA00022617"/>
    </source>
</evidence>
<keyword evidence="4 7" id="KW-0560">Oxidoreductase</keyword>
<dbReference type="PRINTS" id="PR00359">
    <property type="entry name" value="BP450"/>
</dbReference>
<protein>
    <submittedName>
        <fullName evidence="8">Cytochrome P450</fullName>
    </submittedName>
</protein>
<dbReference type="InterPro" id="IPR002397">
    <property type="entry name" value="Cyt_P450_B"/>
</dbReference>
<dbReference type="GO" id="GO:0016705">
    <property type="term" value="F:oxidoreductase activity, acting on paired donors, with incorporation or reduction of molecular oxygen"/>
    <property type="evidence" value="ECO:0007669"/>
    <property type="project" value="InterPro"/>
</dbReference>
<dbReference type="GO" id="GO:0005506">
    <property type="term" value="F:iron ion binding"/>
    <property type="evidence" value="ECO:0007669"/>
    <property type="project" value="InterPro"/>
</dbReference>
<dbReference type="Pfam" id="PF00067">
    <property type="entry name" value="p450"/>
    <property type="match status" value="1"/>
</dbReference>
<dbReference type="InterPro" id="IPR001128">
    <property type="entry name" value="Cyt_P450"/>
</dbReference>
<keyword evidence="2 7" id="KW-0349">Heme</keyword>
<sequence length="406" mass="44992">MVDTQTPEVPGYPFQRDLRCPLAPSPTAREVRERAPLSRVRLWNGSTPWLITRHADQRALLTDERVSDDDRYPGFPYVNEHRADIAGKTPRMITNTDAPEHTRLRRTVNAPFVVKRIEAMRPAIQKIVDGLIDEMLAGPNPADLLTAFALAVPSLVIADLLGVPYDDHEFFQVNSSKALDGALSAAEAGAASRALGEYLGKLLRVKMDEPDGAVLSEMGERVKNGEMTFEEASNMGVAMLIAGHETTATMISLGTLALLQHPEQLAELRESEDPKFIANAAEELLRYLTIVQTGVRRVAKADIEYNGTLIREGEGMVFELHAANWDPEAFPEPDRLDLHRSARTHQAFGYGPHQCLGQSLARLELQVVYGTLYRRIPTLRLAAPIEQLAFDHTGTTYGVRCLPVAW</sequence>
<evidence type="ECO:0000313" key="8">
    <source>
        <dbReference type="EMBL" id="MBR7825699.1"/>
    </source>
</evidence>
<dbReference type="GO" id="GO:0020037">
    <property type="term" value="F:heme binding"/>
    <property type="evidence" value="ECO:0007669"/>
    <property type="project" value="InterPro"/>
</dbReference>